<dbReference type="EMBL" id="LYUB02000025">
    <property type="protein sequence ID" value="OVF04877.1"/>
    <property type="molecule type" value="Genomic_DNA"/>
</dbReference>
<feature type="domain" description="C2H2-type" evidence="11">
    <location>
        <begin position="36"/>
        <end position="65"/>
    </location>
</feature>
<dbReference type="GO" id="GO:0000978">
    <property type="term" value="F:RNA polymerase II cis-regulatory region sequence-specific DNA binding"/>
    <property type="evidence" value="ECO:0007669"/>
    <property type="project" value="UniProtKB-ARBA"/>
</dbReference>
<feature type="region of interest" description="Disordered" evidence="10">
    <location>
        <begin position="262"/>
        <end position="302"/>
    </location>
</feature>
<dbReference type="InterPro" id="IPR013087">
    <property type="entry name" value="Znf_C2H2_type"/>
</dbReference>
<protein>
    <submittedName>
        <fullName evidence="12">Transcription factor IIIA</fullName>
    </submittedName>
</protein>
<gene>
    <name evidence="12" type="ORF">A9F13_25g00528</name>
</gene>
<keyword evidence="8" id="KW-0539">Nucleus</keyword>
<keyword evidence="6" id="KW-0805">Transcription regulation</keyword>
<dbReference type="Gene3D" id="3.30.160.60">
    <property type="entry name" value="Classic Zinc Finger"/>
    <property type="match status" value="5"/>
</dbReference>
<feature type="domain" description="C2H2-type" evidence="11">
    <location>
        <begin position="6"/>
        <end position="35"/>
    </location>
</feature>
<evidence type="ECO:0000259" key="11">
    <source>
        <dbReference type="PROSITE" id="PS50157"/>
    </source>
</evidence>
<evidence type="ECO:0000256" key="6">
    <source>
        <dbReference type="ARBA" id="ARBA00023015"/>
    </source>
</evidence>
<organism evidence="12 13">
    <name type="scientific">Clavispora lusitaniae</name>
    <name type="common">Candida lusitaniae</name>
    <dbReference type="NCBI Taxonomy" id="36911"/>
    <lineage>
        <taxon>Eukaryota</taxon>
        <taxon>Fungi</taxon>
        <taxon>Dikarya</taxon>
        <taxon>Ascomycota</taxon>
        <taxon>Saccharomycotina</taxon>
        <taxon>Pichiomycetes</taxon>
        <taxon>Metschnikowiaceae</taxon>
        <taxon>Clavispora</taxon>
    </lineage>
</organism>
<evidence type="ECO:0000256" key="7">
    <source>
        <dbReference type="ARBA" id="ARBA00023163"/>
    </source>
</evidence>
<dbReference type="SUPFAM" id="SSF57667">
    <property type="entry name" value="beta-beta-alpha zinc fingers"/>
    <property type="match status" value="2"/>
</dbReference>
<dbReference type="KEGG" id="clus:A9F13_25g00528"/>
<keyword evidence="7" id="KW-0804">Transcription</keyword>
<keyword evidence="5" id="KW-0862">Zinc</keyword>
<dbReference type="Pfam" id="PF00096">
    <property type="entry name" value="zf-C2H2"/>
    <property type="match status" value="3"/>
</dbReference>
<accession>A0AA91PVB9</accession>
<evidence type="ECO:0000256" key="2">
    <source>
        <dbReference type="ARBA" id="ARBA00022723"/>
    </source>
</evidence>
<evidence type="ECO:0000256" key="8">
    <source>
        <dbReference type="ARBA" id="ARBA00023242"/>
    </source>
</evidence>
<feature type="domain" description="C2H2-type" evidence="11">
    <location>
        <begin position="320"/>
        <end position="344"/>
    </location>
</feature>
<sequence>MLVKKYQCTFEGCNKAYNRPSLLRQHERVHTNERPFVCEVEGCGKTFTRKNHLEIHQHSHQSNDQKPFHCKICGKGTISHPLLRRHELTHTKKYKCTYDGCSQAFYHHKSLKHHIDTVHEQVYTCGICNRHFQRKSLVLEHKMKHHGQMYSHSCPVPGCFEIFKTPALLQRHVDEVHPKLKCDICGLLCDNSKELKAHVLTHPESQAMQALFQCQTCNTAKFVTKTDLIKHYCDMHNREFPQGFLNETEAANVDDIVDQANSSSLQSIRREHSLPEIVDEDDTPHTRGRPKVDKPLSASPLPDADQSVIKMISGNYTKTYVCPKKNCQRKFTRRHAYIKHLKRHEQILEKADEYLKSIGADESTSANDDTSDHFSDLEDFDVMSEFAQTTEDQGTSPSMQQAAPTETEIKKTESELDALIFVELSELQQ</sequence>
<evidence type="ECO:0000256" key="3">
    <source>
        <dbReference type="ARBA" id="ARBA00022737"/>
    </source>
</evidence>
<proteinExistence type="predicted"/>
<feature type="region of interest" description="Disordered" evidence="10">
    <location>
        <begin position="388"/>
        <end position="410"/>
    </location>
</feature>
<reference evidence="12 13" key="1">
    <citation type="submission" date="2017-04" db="EMBL/GenBank/DDBJ databases">
        <title>Draft genome of the yeast Clavispora lusitaniae type strain CBS 6936.</title>
        <authorList>
            <person name="Durrens P."/>
            <person name="Klopp C."/>
            <person name="Biteau N."/>
            <person name="Fitton-Ouhabi V."/>
            <person name="Dementhon K."/>
            <person name="Accoceberry I."/>
            <person name="Sherman D.J."/>
            <person name="Noel T."/>
        </authorList>
    </citation>
    <scope>NUCLEOTIDE SEQUENCE [LARGE SCALE GENOMIC DNA]</scope>
    <source>
        <strain evidence="12 13">CBS 6936</strain>
    </source>
</reference>
<feature type="domain" description="C2H2-type" evidence="11">
    <location>
        <begin position="94"/>
        <end position="119"/>
    </location>
</feature>
<dbReference type="Proteomes" id="UP000195602">
    <property type="component" value="Unassembled WGS sequence"/>
</dbReference>
<feature type="domain" description="C2H2-type" evidence="11">
    <location>
        <begin position="123"/>
        <end position="150"/>
    </location>
</feature>
<feature type="compositionally biased region" description="Polar residues" evidence="10">
    <location>
        <begin position="388"/>
        <end position="404"/>
    </location>
</feature>
<dbReference type="PROSITE" id="PS00028">
    <property type="entry name" value="ZINC_FINGER_C2H2_1"/>
    <property type="match status" value="7"/>
</dbReference>
<dbReference type="GO" id="GO:0005634">
    <property type="term" value="C:nucleus"/>
    <property type="evidence" value="ECO:0007669"/>
    <property type="project" value="UniProtKB-SubCell"/>
</dbReference>
<comment type="caution">
    <text evidence="12">The sequence shown here is derived from an EMBL/GenBank/DDBJ whole genome shotgun (WGS) entry which is preliminary data.</text>
</comment>
<dbReference type="PROSITE" id="PS50157">
    <property type="entry name" value="ZINC_FINGER_C2H2_2"/>
    <property type="match status" value="6"/>
</dbReference>
<comment type="subcellular location">
    <subcellularLocation>
        <location evidence="1">Nucleus</location>
    </subcellularLocation>
</comment>
<dbReference type="PANTHER" id="PTHR46179">
    <property type="entry name" value="ZINC FINGER PROTEIN"/>
    <property type="match status" value="1"/>
</dbReference>
<evidence type="ECO:0000313" key="13">
    <source>
        <dbReference type="Proteomes" id="UP000195602"/>
    </source>
</evidence>
<name>A0AA91PVB9_CLALS</name>
<evidence type="ECO:0000256" key="4">
    <source>
        <dbReference type="ARBA" id="ARBA00022771"/>
    </source>
</evidence>
<keyword evidence="2" id="KW-0479">Metal-binding</keyword>
<dbReference type="SMART" id="SM00355">
    <property type="entry name" value="ZnF_C2H2"/>
    <property type="match status" value="9"/>
</dbReference>
<dbReference type="AlphaFoldDB" id="A0AA91PVB9"/>
<dbReference type="PANTHER" id="PTHR46179:SF13">
    <property type="entry name" value="C2H2-TYPE DOMAIN-CONTAINING PROTEIN"/>
    <property type="match status" value="1"/>
</dbReference>
<evidence type="ECO:0000256" key="1">
    <source>
        <dbReference type="ARBA" id="ARBA00004123"/>
    </source>
</evidence>
<evidence type="ECO:0000313" key="12">
    <source>
        <dbReference type="EMBL" id="OVF04877.1"/>
    </source>
</evidence>
<evidence type="ECO:0000256" key="10">
    <source>
        <dbReference type="SAM" id="MobiDB-lite"/>
    </source>
</evidence>
<dbReference type="GO" id="GO:0000981">
    <property type="term" value="F:DNA-binding transcription factor activity, RNA polymerase II-specific"/>
    <property type="evidence" value="ECO:0007669"/>
    <property type="project" value="UniProtKB-ARBA"/>
</dbReference>
<dbReference type="FunFam" id="3.30.160.60:FF:000125">
    <property type="entry name" value="Putative zinc finger protein 143"/>
    <property type="match status" value="1"/>
</dbReference>
<keyword evidence="3" id="KW-0677">Repeat</keyword>
<dbReference type="GO" id="GO:0008270">
    <property type="term" value="F:zinc ion binding"/>
    <property type="evidence" value="ECO:0007669"/>
    <property type="project" value="UniProtKB-KW"/>
</dbReference>
<evidence type="ECO:0000256" key="9">
    <source>
        <dbReference type="PROSITE-ProRule" id="PRU00042"/>
    </source>
</evidence>
<evidence type="ECO:0000256" key="5">
    <source>
        <dbReference type="ARBA" id="ARBA00022833"/>
    </source>
</evidence>
<keyword evidence="4 9" id="KW-0863">Zinc-finger</keyword>
<dbReference type="InterPro" id="IPR036236">
    <property type="entry name" value="Znf_C2H2_sf"/>
</dbReference>
<feature type="domain" description="C2H2-type" evidence="11">
    <location>
        <begin position="68"/>
        <end position="95"/>
    </location>
</feature>
<dbReference type="InterPro" id="IPR051061">
    <property type="entry name" value="Zinc_finger_trans_reg"/>
</dbReference>